<proteinExistence type="predicted"/>
<name>A0A1R2BA70_9CILI</name>
<keyword evidence="2" id="KW-1185">Reference proteome</keyword>
<accession>A0A1R2BA70</accession>
<dbReference type="AlphaFoldDB" id="A0A1R2BA70"/>
<dbReference type="EMBL" id="MPUH01000804">
    <property type="protein sequence ID" value="OMJ73672.1"/>
    <property type="molecule type" value="Genomic_DNA"/>
</dbReference>
<gene>
    <name evidence="1" type="ORF">SteCoe_27578</name>
</gene>
<comment type="caution">
    <text evidence="1">The sequence shown here is derived from an EMBL/GenBank/DDBJ whole genome shotgun (WGS) entry which is preliminary data.</text>
</comment>
<evidence type="ECO:0000313" key="1">
    <source>
        <dbReference type="EMBL" id="OMJ73672.1"/>
    </source>
</evidence>
<dbReference type="Proteomes" id="UP000187209">
    <property type="component" value="Unassembled WGS sequence"/>
</dbReference>
<sequence>MIQILGCQNQASVDSHELFNQRSLTSEVKTLELLNFTYEKIKFKLDLLNKDVLKLQKKHKTIKEKLINELITGNVEERTEKNKDLQELLQITNCQKYSDEVIKALRGFTYENISEKVLLKAKEQDNVVEKDLVSDFIKISIECKVKSEFLTAVNEELYMISNRIDKQKSKICDLEQQRSTFSGDFKEEPNNEGLWDSILRFAGKNGEESDKLGLNSDELYGQLQDAGESSTIIFDDSEVCCNRCFWVI</sequence>
<protein>
    <submittedName>
        <fullName evidence="1">Uncharacterized protein</fullName>
    </submittedName>
</protein>
<reference evidence="1 2" key="1">
    <citation type="submission" date="2016-11" db="EMBL/GenBank/DDBJ databases">
        <title>The macronuclear genome of Stentor coeruleus: a giant cell with tiny introns.</title>
        <authorList>
            <person name="Slabodnick M."/>
            <person name="Ruby J.G."/>
            <person name="Reiff S.B."/>
            <person name="Swart E.C."/>
            <person name="Gosai S."/>
            <person name="Prabakaran S."/>
            <person name="Witkowska E."/>
            <person name="Larue G.E."/>
            <person name="Fisher S."/>
            <person name="Freeman R.M."/>
            <person name="Gunawardena J."/>
            <person name="Chu W."/>
            <person name="Stover N.A."/>
            <person name="Gregory B.D."/>
            <person name="Nowacki M."/>
            <person name="Derisi J."/>
            <person name="Roy S.W."/>
            <person name="Marshall W.F."/>
            <person name="Sood P."/>
        </authorList>
    </citation>
    <scope>NUCLEOTIDE SEQUENCE [LARGE SCALE GENOMIC DNA]</scope>
    <source>
        <strain evidence="1">WM001</strain>
    </source>
</reference>
<organism evidence="1 2">
    <name type="scientific">Stentor coeruleus</name>
    <dbReference type="NCBI Taxonomy" id="5963"/>
    <lineage>
        <taxon>Eukaryota</taxon>
        <taxon>Sar</taxon>
        <taxon>Alveolata</taxon>
        <taxon>Ciliophora</taxon>
        <taxon>Postciliodesmatophora</taxon>
        <taxon>Heterotrichea</taxon>
        <taxon>Heterotrichida</taxon>
        <taxon>Stentoridae</taxon>
        <taxon>Stentor</taxon>
    </lineage>
</organism>
<evidence type="ECO:0000313" key="2">
    <source>
        <dbReference type="Proteomes" id="UP000187209"/>
    </source>
</evidence>